<dbReference type="EC" id="2.3.2.27" evidence="5"/>
<keyword evidence="5" id="KW-0862">Zinc</keyword>
<proteinExistence type="inferred from homology"/>
<name>A0AAW0P959_9GOBI</name>
<evidence type="ECO:0000256" key="2">
    <source>
        <dbReference type="ARBA" id="ARBA00004906"/>
    </source>
</evidence>
<gene>
    <name evidence="7" type="ORF">WMY93_011712</name>
</gene>
<dbReference type="InterPro" id="IPR039399">
    <property type="entry name" value="Deltex_C_sf"/>
</dbReference>
<evidence type="ECO:0000256" key="3">
    <source>
        <dbReference type="ARBA" id="ARBA00022679"/>
    </source>
</evidence>
<sequence>MCPICKDVFGLVEGDQPKGTMKWRNSPLPLPGFERCGSIEITYDIPSGTQTNKHPNPGKMYTGLHRMAYLPDNKEGNEVLKLLKKAFDQKLIFTVGNVPDHRSRKYGHMERHPPQDFYLWWTTEFWLS</sequence>
<evidence type="ECO:0000259" key="6">
    <source>
        <dbReference type="Pfam" id="PF18102"/>
    </source>
</evidence>
<dbReference type="GO" id="GO:0008270">
    <property type="term" value="F:zinc ion binding"/>
    <property type="evidence" value="ECO:0007669"/>
    <property type="project" value="UniProtKB-KW"/>
</dbReference>
<evidence type="ECO:0000313" key="8">
    <source>
        <dbReference type="Proteomes" id="UP001460270"/>
    </source>
</evidence>
<dbReference type="GO" id="GO:0016567">
    <property type="term" value="P:protein ubiquitination"/>
    <property type="evidence" value="ECO:0007669"/>
    <property type="project" value="UniProtKB-UniRule"/>
</dbReference>
<protein>
    <recommendedName>
        <fullName evidence="5">E3 ubiquitin-protein ligase</fullName>
        <ecNumber evidence="5">2.3.2.27</ecNumber>
    </recommendedName>
</protein>
<dbReference type="GO" id="GO:0005737">
    <property type="term" value="C:cytoplasm"/>
    <property type="evidence" value="ECO:0007669"/>
    <property type="project" value="UniProtKB-SubCell"/>
</dbReference>
<comment type="catalytic activity">
    <reaction evidence="1 5">
        <text>S-ubiquitinyl-[E2 ubiquitin-conjugating enzyme]-L-cysteine + [acceptor protein]-L-lysine = [E2 ubiquitin-conjugating enzyme]-L-cysteine + N(6)-ubiquitinyl-[acceptor protein]-L-lysine.</text>
        <dbReference type="EC" id="2.3.2.27"/>
    </reaction>
</comment>
<accession>A0AAW0P959</accession>
<feature type="domain" description="Deltex C-terminal" evidence="6">
    <location>
        <begin position="14"/>
        <end position="98"/>
    </location>
</feature>
<dbReference type="InterPro" id="IPR039396">
    <property type="entry name" value="Deltex_C"/>
</dbReference>
<keyword evidence="4 5" id="KW-0479">Metal-binding</keyword>
<dbReference type="EMBL" id="JBBPFD010000008">
    <property type="protein sequence ID" value="KAK7915951.1"/>
    <property type="molecule type" value="Genomic_DNA"/>
</dbReference>
<reference evidence="8" key="1">
    <citation type="submission" date="2024-04" db="EMBL/GenBank/DDBJ databases">
        <title>Salinicola lusitanus LLJ914,a marine bacterium isolated from the Okinawa Trough.</title>
        <authorList>
            <person name="Li J."/>
        </authorList>
    </citation>
    <scope>NUCLEOTIDE SEQUENCE [LARGE SCALE GENOMIC DNA]</scope>
</reference>
<dbReference type="Pfam" id="PF18102">
    <property type="entry name" value="DTC"/>
    <property type="match status" value="1"/>
</dbReference>
<dbReference type="InterPro" id="IPR039398">
    <property type="entry name" value="Deltex_fam"/>
</dbReference>
<comment type="subcellular location">
    <subcellularLocation>
        <location evidence="5">Cytoplasm</location>
    </subcellularLocation>
</comment>
<evidence type="ECO:0000313" key="7">
    <source>
        <dbReference type="EMBL" id="KAK7915951.1"/>
    </source>
</evidence>
<keyword evidence="8" id="KW-1185">Reference proteome</keyword>
<dbReference type="PANTHER" id="PTHR12622">
    <property type="entry name" value="DELTEX-RELATED"/>
    <property type="match status" value="1"/>
</dbReference>
<dbReference type="Gene3D" id="3.30.390.130">
    <property type="match status" value="1"/>
</dbReference>
<evidence type="ECO:0000256" key="1">
    <source>
        <dbReference type="ARBA" id="ARBA00000900"/>
    </source>
</evidence>
<dbReference type="GO" id="GO:0061630">
    <property type="term" value="F:ubiquitin protein ligase activity"/>
    <property type="evidence" value="ECO:0007669"/>
    <property type="project" value="UniProtKB-UniRule"/>
</dbReference>
<organism evidence="7 8">
    <name type="scientific">Mugilogobius chulae</name>
    <name type="common">yellowstripe goby</name>
    <dbReference type="NCBI Taxonomy" id="88201"/>
    <lineage>
        <taxon>Eukaryota</taxon>
        <taxon>Metazoa</taxon>
        <taxon>Chordata</taxon>
        <taxon>Craniata</taxon>
        <taxon>Vertebrata</taxon>
        <taxon>Euteleostomi</taxon>
        <taxon>Actinopterygii</taxon>
        <taxon>Neopterygii</taxon>
        <taxon>Teleostei</taxon>
        <taxon>Neoteleostei</taxon>
        <taxon>Acanthomorphata</taxon>
        <taxon>Gobiaria</taxon>
        <taxon>Gobiiformes</taxon>
        <taxon>Gobioidei</taxon>
        <taxon>Gobiidae</taxon>
        <taxon>Gobionellinae</taxon>
        <taxon>Mugilogobius</taxon>
    </lineage>
</organism>
<comment type="caution">
    <text evidence="7">The sequence shown here is derived from an EMBL/GenBank/DDBJ whole genome shotgun (WGS) entry which is preliminary data.</text>
</comment>
<dbReference type="Proteomes" id="UP001460270">
    <property type="component" value="Unassembled WGS sequence"/>
</dbReference>
<keyword evidence="5" id="KW-0863">Zinc-finger</keyword>
<evidence type="ECO:0000256" key="5">
    <source>
        <dbReference type="RuleBase" id="RU367105"/>
    </source>
</evidence>
<evidence type="ECO:0000256" key="4">
    <source>
        <dbReference type="ARBA" id="ARBA00022723"/>
    </source>
</evidence>
<comment type="pathway">
    <text evidence="2 5">Protein modification; protein ubiquitination.</text>
</comment>
<dbReference type="AlphaFoldDB" id="A0AAW0P959"/>
<keyword evidence="3 5" id="KW-0808">Transferase</keyword>
<comment type="similarity">
    <text evidence="5">Belongs to the Deltex family.</text>
</comment>
<keyword evidence="5" id="KW-0963">Cytoplasm</keyword>
<dbReference type="GO" id="GO:0007219">
    <property type="term" value="P:Notch signaling pathway"/>
    <property type="evidence" value="ECO:0007669"/>
    <property type="project" value="InterPro"/>
</dbReference>